<dbReference type="PANTHER" id="PTHR30404:SF0">
    <property type="entry name" value="N-ACETYLMURAMOYL-L-ALANINE AMIDASE AMIC"/>
    <property type="match status" value="1"/>
</dbReference>
<dbReference type="PANTHER" id="PTHR30404">
    <property type="entry name" value="N-ACETYLMURAMOYL-L-ALANINE AMIDASE"/>
    <property type="match status" value="1"/>
</dbReference>
<evidence type="ECO:0000256" key="2">
    <source>
        <dbReference type="SAM" id="MobiDB-lite"/>
    </source>
</evidence>
<dbReference type="GO" id="GO:0009253">
    <property type="term" value="P:peptidoglycan catabolic process"/>
    <property type="evidence" value="ECO:0007669"/>
    <property type="project" value="InterPro"/>
</dbReference>
<dbReference type="GO" id="GO:0008745">
    <property type="term" value="F:N-acetylmuramoyl-L-alanine amidase activity"/>
    <property type="evidence" value="ECO:0007669"/>
    <property type="project" value="InterPro"/>
</dbReference>
<keyword evidence="1" id="KW-0378">Hydrolase</keyword>
<dbReference type="Gene3D" id="3.40.630.40">
    <property type="entry name" value="Zn-dependent exopeptidases"/>
    <property type="match status" value="1"/>
</dbReference>
<evidence type="ECO:0000313" key="4">
    <source>
        <dbReference type="EMBL" id="HIY59994.1"/>
    </source>
</evidence>
<dbReference type="InterPro" id="IPR002508">
    <property type="entry name" value="MurNAc-LAA_cat"/>
</dbReference>
<gene>
    <name evidence="4" type="ORF">H9831_04840</name>
</gene>
<accession>A0A9D2C6L9</accession>
<reference evidence="4" key="2">
    <citation type="submission" date="2021-04" db="EMBL/GenBank/DDBJ databases">
        <authorList>
            <person name="Gilroy R."/>
        </authorList>
    </citation>
    <scope>NUCLEOTIDE SEQUENCE</scope>
    <source>
        <strain evidence="4">ChiSxjej3B15-24422</strain>
    </source>
</reference>
<reference evidence="4" key="1">
    <citation type="journal article" date="2021" name="PeerJ">
        <title>Extensive microbial diversity within the chicken gut microbiome revealed by metagenomics and culture.</title>
        <authorList>
            <person name="Gilroy R."/>
            <person name="Ravi A."/>
            <person name="Getino M."/>
            <person name="Pursley I."/>
            <person name="Horton D.L."/>
            <person name="Alikhan N.F."/>
            <person name="Baker D."/>
            <person name="Gharbi K."/>
            <person name="Hall N."/>
            <person name="Watson M."/>
            <person name="Adriaenssens E.M."/>
            <person name="Foster-Nyarko E."/>
            <person name="Jarju S."/>
            <person name="Secka A."/>
            <person name="Antonio M."/>
            <person name="Oren A."/>
            <person name="Chaudhuri R.R."/>
            <person name="La Ragione R."/>
            <person name="Hildebrand F."/>
            <person name="Pallen M.J."/>
        </authorList>
    </citation>
    <scope>NUCLEOTIDE SEQUENCE</scope>
    <source>
        <strain evidence="4">ChiSxjej3B15-24422</strain>
    </source>
</reference>
<dbReference type="AlphaFoldDB" id="A0A9D2C6L9"/>
<organism evidence="4 5">
    <name type="scientific">Candidatus Eisenbergiella pullistercoris</name>
    <dbReference type="NCBI Taxonomy" id="2838555"/>
    <lineage>
        <taxon>Bacteria</taxon>
        <taxon>Bacillati</taxon>
        <taxon>Bacillota</taxon>
        <taxon>Clostridia</taxon>
        <taxon>Lachnospirales</taxon>
        <taxon>Lachnospiraceae</taxon>
        <taxon>Eisenbergiella</taxon>
    </lineage>
</organism>
<feature type="domain" description="MurNAc-LAA" evidence="3">
    <location>
        <begin position="117"/>
        <end position="236"/>
    </location>
</feature>
<dbReference type="InterPro" id="IPR050695">
    <property type="entry name" value="N-acetylmuramoyl_amidase_3"/>
</dbReference>
<proteinExistence type="predicted"/>
<feature type="compositionally biased region" description="Low complexity" evidence="2">
    <location>
        <begin position="57"/>
        <end position="69"/>
    </location>
</feature>
<dbReference type="Pfam" id="PF01520">
    <property type="entry name" value="Amidase_3"/>
    <property type="match status" value="1"/>
</dbReference>
<name>A0A9D2C6L9_9FIRM</name>
<sequence>MAAAPETNAAETEEPPGTAENAAMAGPETEKRNGYVVAVDAGHQEKGNFEEEPVGPGASETKAKTAAGTEGKASGLKEYELTLAVSLKLQKELEERGYEVVMIRTANDVDISNAERAQIANEAEADAFLRIHANGSGNTEANGAMTICQTAENPYNGALYPASRALAGYVLDGLVNAAGCRKEAVWETDTMSGINWCQVPTAIVEMGYMTNPAEDLAMASEEYQDKLAAGIADGVDRFFAERESYFSTRKISSANL</sequence>
<evidence type="ECO:0000259" key="3">
    <source>
        <dbReference type="SMART" id="SM00646"/>
    </source>
</evidence>
<evidence type="ECO:0000256" key="1">
    <source>
        <dbReference type="ARBA" id="ARBA00022801"/>
    </source>
</evidence>
<dbReference type="SMART" id="SM00646">
    <property type="entry name" value="Ami_3"/>
    <property type="match status" value="1"/>
</dbReference>
<dbReference type="EMBL" id="DXDD01000064">
    <property type="protein sequence ID" value="HIY59994.1"/>
    <property type="molecule type" value="Genomic_DNA"/>
</dbReference>
<protein>
    <submittedName>
        <fullName evidence="4">N-acetylmuramoyl-L-alanine amidase</fullName>
    </submittedName>
</protein>
<dbReference type="GO" id="GO:0030288">
    <property type="term" value="C:outer membrane-bounded periplasmic space"/>
    <property type="evidence" value="ECO:0007669"/>
    <property type="project" value="TreeGrafter"/>
</dbReference>
<dbReference type="CDD" id="cd02696">
    <property type="entry name" value="MurNAc-LAA"/>
    <property type="match status" value="1"/>
</dbReference>
<feature type="region of interest" description="Disordered" evidence="2">
    <location>
        <begin position="1"/>
        <end position="69"/>
    </location>
</feature>
<comment type="caution">
    <text evidence="4">The sequence shown here is derived from an EMBL/GenBank/DDBJ whole genome shotgun (WGS) entry which is preliminary data.</text>
</comment>
<dbReference type="SUPFAM" id="SSF53187">
    <property type="entry name" value="Zn-dependent exopeptidases"/>
    <property type="match status" value="1"/>
</dbReference>
<evidence type="ECO:0000313" key="5">
    <source>
        <dbReference type="Proteomes" id="UP000824007"/>
    </source>
</evidence>
<feature type="compositionally biased region" description="Low complexity" evidence="2">
    <location>
        <begin position="1"/>
        <end position="23"/>
    </location>
</feature>
<dbReference type="Proteomes" id="UP000824007">
    <property type="component" value="Unassembled WGS sequence"/>
</dbReference>